<organism evidence="1 2">
    <name type="scientific">Smittium culicis</name>
    <dbReference type="NCBI Taxonomy" id="133412"/>
    <lineage>
        <taxon>Eukaryota</taxon>
        <taxon>Fungi</taxon>
        <taxon>Fungi incertae sedis</taxon>
        <taxon>Zoopagomycota</taxon>
        <taxon>Kickxellomycotina</taxon>
        <taxon>Harpellomycetes</taxon>
        <taxon>Harpellales</taxon>
        <taxon>Legeriomycetaceae</taxon>
        <taxon>Smittium</taxon>
    </lineage>
</organism>
<comment type="caution">
    <text evidence="1">The sequence shown here is derived from an EMBL/GenBank/DDBJ whole genome shotgun (WGS) entry which is preliminary data.</text>
</comment>
<name>A0A1R1YHT9_9FUNG</name>
<protein>
    <submittedName>
        <fullName evidence="1">Uncharacterized protein</fullName>
    </submittedName>
</protein>
<dbReference type="EMBL" id="LSSN01000019">
    <property type="protein sequence ID" value="OMJ26443.1"/>
    <property type="molecule type" value="Genomic_DNA"/>
</dbReference>
<dbReference type="Proteomes" id="UP000187283">
    <property type="component" value="Unassembled WGS sequence"/>
</dbReference>
<dbReference type="AlphaFoldDB" id="A0A1R1YHT9"/>
<proteinExistence type="predicted"/>
<gene>
    <name evidence="1" type="ORF">AYI70_g153</name>
</gene>
<evidence type="ECO:0000313" key="2">
    <source>
        <dbReference type="Proteomes" id="UP000187283"/>
    </source>
</evidence>
<sequence length="110" mass="13123">MDNSIFTMDVRCDLCNTDQMLSCRYAILRLKKHINFIDDPQDLSPVQEVFINFHTGDAEKVINKRIFDEYTRHKSNPYNFFKSLNDQLRDPDRTHKFGLHMTKQQRDPLS</sequence>
<keyword evidence="2" id="KW-1185">Reference proteome</keyword>
<accession>A0A1R1YHT9</accession>
<reference evidence="1 2" key="1">
    <citation type="submission" date="2017-01" db="EMBL/GenBank/DDBJ databases">
        <authorList>
            <person name="Mah S.A."/>
            <person name="Swanson W.J."/>
            <person name="Moy G.W."/>
            <person name="Vacquier V.D."/>
        </authorList>
    </citation>
    <scope>NUCLEOTIDE SEQUENCE [LARGE SCALE GENOMIC DNA]</scope>
    <source>
        <strain evidence="1 2">GSMNP</strain>
    </source>
</reference>
<evidence type="ECO:0000313" key="1">
    <source>
        <dbReference type="EMBL" id="OMJ26443.1"/>
    </source>
</evidence>